<gene>
    <name evidence="1" type="ORF">IDH45_20655</name>
</gene>
<organism evidence="1 2">
    <name type="scientific">Paenibacillus oceani</name>
    <dbReference type="NCBI Taxonomy" id="2772510"/>
    <lineage>
        <taxon>Bacteria</taxon>
        <taxon>Bacillati</taxon>
        <taxon>Bacillota</taxon>
        <taxon>Bacilli</taxon>
        <taxon>Bacillales</taxon>
        <taxon>Paenibacillaceae</taxon>
        <taxon>Paenibacillus</taxon>
    </lineage>
</organism>
<reference evidence="1" key="1">
    <citation type="submission" date="2020-09" db="EMBL/GenBank/DDBJ databases">
        <title>A novel bacterium of genus Paenibacillus, isolated from South China Sea.</title>
        <authorList>
            <person name="Huang H."/>
            <person name="Mo K."/>
            <person name="Hu Y."/>
        </authorList>
    </citation>
    <scope>NUCLEOTIDE SEQUENCE</scope>
    <source>
        <strain evidence="1">IB182363</strain>
    </source>
</reference>
<protein>
    <submittedName>
        <fullName evidence="1">Uncharacterized protein</fullName>
    </submittedName>
</protein>
<name>A0A927CEB9_9BACL</name>
<dbReference type="Proteomes" id="UP000639396">
    <property type="component" value="Unassembled WGS sequence"/>
</dbReference>
<comment type="caution">
    <text evidence="1">The sequence shown here is derived from an EMBL/GenBank/DDBJ whole genome shotgun (WGS) entry which is preliminary data.</text>
</comment>
<evidence type="ECO:0000313" key="2">
    <source>
        <dbReference type="Proteomes" id="UP000639396"/>
    </source>
</evidence>
<keyword evidence="2" id="KW-1185">Reference proteome</keyword>
<dbReference type="AlphaFoldDB" id="A0A927CEB9"/>
<accession>A0A927CEB9</accession>
<evidence type="ECO:0000313" key="1">
    <source>
        <dbReference type="EMBL" id="MBD2864401.1"/>
    </source>
</evidence>
<dbReference type="EMBL" id="JACXJA010000029">
    <property type="protein sequence ID" value="MBD2864401.1"/>
    <property type="molecule type" value="Genomic_DNA"/>
</dbReference>
<dbReference type="RefSeq" id="WP_190930030.1">
    <property type="nucleotide sequence ID" value="NZ_JACXJA010000029.1"/>
</dbReference>
<sequence>MSSIQSYSGIYPHLAVTNGDTEMECGIGAVAAWAGKLWYLTYPPSSPNGSSGDRLYALNEDMSVEAYPYSVGGTHANRMIHTESKQLIIGPYFIDEKGGVRVIPPDKMKGRLTGVARHLTDPANKVYFFAMESGFYEVDVHSLEVSVFFLDPSPVLSSRPYPYLLPGEHAKGAYTGQGRFVITNNGDGGALAEWNGKGDPGKTESWTIVDRNKYTDVTGPGGICGASDESSPIWSVGWDHKSVLLSLCEGGVWSRYRLPKGSYTHEADNGWYTEWPRIREVGKGKCLMGMFGMLYEFPSHFRKRCAGGLRPLAVHHKMIVDYAEWNGRIVMACNDASRFDNPILGRSQSNLWFTSQDELRHLGKPLGWGGVWVKEHVEANEPSEPFLLAGFEKQVLHVSHNEKYDVTFQLEVDRNGSGTWELLDVVQVSGQGYAYYIVPDHVQGEWIRLRSNSALREATAYFHYMPSEGKEQDASLVRGITGIGERGPISAGIIRPGSGSDLKLQMAAAVIEDGRVSGTGYYEMGPDMMLVKCDRPGDEERLRNDYAPSLDFEIDEASVVCTDKQGNRYRLPKGDELYGQPTACGWTRGVREVVTERSLMNIHGTFYELPRDLSRGFLTIQPICSHERLIFDYASWRGMLVISGCKLDSEEGGHCVKSADGQAALWLGNVDDLRRFGAPRGVGGPLRNTPVQPGIASDPYLMAGYVHKTLKLRHDCSRAVQFSIEVDVLADGSWLGYDQIEVPAGTEIVHQFPDGYSAHWIRVKADSACRADAVFIYE</sequence>
<proteinExistence type="predicted"/>